<keyword evidence="3" id="KW-1185">Reference proteome</keyword>
<dbReference type="OrthoDB" id="2382013at2759"/>
<protein>
    <submittedName>
        <fullName evidence="2">3182_t:CDS:1</fullName>
    </submittedName>
</protein>
<feature type="compositionally biased region" description="Low complexity" evidence="1">
    <location>
        <begin position="89"/>
        <end position="103"/>
    </location>
</feature>
<feature type="region of interest" description="Disordered" evidence="1">
    <location>
        <begin position="73"/>
        <end position="103"/>
    </location>
</feature>
<proteinExistence type="predicted"/>
<evidence type="ECO:0000256" key="1">
    <source>
        <dbReference type="SAM" id="MobiDB-lite"/>
    </source>
</evidence>
<sequence length="103" mass="11579">MSNFKNLPSTTIVINTTPYQASQDYLFSSPVVIFPDEMINEEPTSIEEGGSCYIPSPMDRRIERYKKLRAIHERAGRLPKSPVSENESRNSSHSSTSSNPSEN</sequence>
<dbReference type="Proteomes" id="UP000789342">
    <property type="component" value="Unassembled WGS sequence"/>
</dbReference>
<comment type="caution">
    <text evidence="2">The sequence shown here is derived from an EMBL/GenBank/DDBJ whole genome shotgun (WGS) entry which is preliminary data.</text>
</comment>
<reference evidence="2" key="1">
    <citation type="submission" date="2021-06" db="EMBL/GenBank/DDBJ databases">
        <authorList>
            <person name="Kallberg Y."/>
            <person name="Tangrot J."/>
            <person name="Rosling A."/>
        </authorList>
    </citation>
    <scope>NUCLEOTIDE SEQUENCE</scope>
    <source>
        <strain evidence="2">CL551</strain>
    </source>
</reference>
<name>A0A9N9H3U6_9GLOM</name>
<accession>A0A9N9H3U6</accession>
<evidence type="ECO:0000313" key="3">
    <source>
        <dbReference type="Proteomes" id="UP000789342"/>
    </source>
</evidence>
<gene>
    <name evidence="2" type="ORF">AMORRO_LOCUS10132</name>
</gene>
<evidence type="ECO:0000313" key="2">
    <source>
        <dbReference type="EMBL" id="CAG8654716.1"/>
    </source>
</evidence>
<organism evidence="2 3">
    <name type="scientific">Acaulospora morrowiae</name>
    <dbReference type="NCBI Taxonomy" id="94023"/>
    <lineage>
        <taxon>Eukaryota</taxon>
        <taxon>Fungi</taxon>
        <taxon>Fungi incertae sedis</taxon>
        <taxon>Mucoromycota</taxon>
        <taxon>Glomeromycotina</taxon>
        <taxon>Glomeromycetes</taxon>
        <taxon>Diversisporales</taxon>
        <taxon>Acaulosporaceae</taxon>
        <taxon>Acaulospora</taxon>
    </lineage>
</organism>
<dbReference type="AlphaFoldDB" id="A0A9N9H3U6"/>
<dbReference type="EMBL" id="CAJVPV010010762">
    <property type="protein sequence ID" value="CAG8654716.1"/>
    <property type="molecule type" value="Genomic_DNA"/>
</dbReference>